<evidence type="ECO:0000313" key="2">
    <source>
        <dbReference type="EMBL" id="PRQ55172.1"/>
    </source>
</evidence>
<reference evidence="2 3" key="1">
    <citation type="journal article" date="2018" name="Nat. Genet.">
        <title>The Rosa genome provides new insights in the design of modern roses.</title>
        <authorList>
            <person name="Bendahmane M."/>
        </authorList>
    </citation>
    <scope>NUCLEOTIDE SEQUENCE [LARGE SCALE GENOMIC DNA]</scope>
    <source>
        <strain evidence="3">cv. Old Blush</strain>
    </source>
</reference>
<keyword evidence="1" id="KW-0812">Transmembrane</keyword>
<dbReference type="AlphaFoldDB" id="A0A2P6S923"/>
<protein>
    <submittedName>
        <fullName evidence="2">Uncharacterized protein</fullName>
    </submittedName>
</protein>
<evidence type="ECO:0000256" key="1">
    <source>
        <dbReference type="SAM" id="Phobius"/>
    </source>
</evidence>
<accession>A0A2P6S923</accession>
<dbReference type="Proteomes" id="UP000238479">
    <property type="component" value="Chromosome 1"/>
</dbReference>
<name>A0A2P6S923_ROSCH</name>
<dbReference type="Gramene" id="PRQ55172">
    <property type="protein sequence ID" value="PRQ55172"/>
    <property type="gene ID" value="RchiOBHm_Chr1g0321691"/>
</dbReference>
<organism evidence="2 3">
    <name type="scientific">Rosa chinensis</name>
    <name type="common">China rose</name>
    <dbReference type="NCBI Taxonomy" id="74649"/>
    <lineage>
        <taxon>Eukaryota</taxon>
        <taxon>Viridiplantae</taxon>
        <taxon>Streptophyta</taxon>
        <taxon>Embryophyta</taxon>
        <taxon>Tracheophyta</taxon>
        <taxon>Spermatophyta</taxon>
        <taxon>Magnoliopsida</taxon>
        <taxon>eudicotyledons</taxon>
        <taxon>Gunneridae</taxon>
        <taxon>Pentapetalae</taxon>
        <taxon>rosids</taxon>
        <taxon>fabids</taxon>
        <taxon>Rosales</taxon>
        <taxon>Rosaceae</taxon>
        <taxon>Rosoideae</taxon>
        <taxon>Rosoideae incertae sedis</taxon>
        <taxon>Rosa</taxon>
    </lineage>
</organism>
<comment type="caution">
    <text evidence="2">The sequence shown here is derived from an EMBL/GenBank/DDBJ whole genome shotgun (WGS) entry which is preliminary data.</text>
</comment>
<evidence type="ECO:0000313" key="3">
    <source>
        <dbReference type="Proteomes" id="UP000238479"/>
    </source>
</evidence>
<dbReference type="EMBL" id="PDCK01000039">
    <property type="protein sequence ID" value="PRQ55172.1"/>
    <property type="molecule type" value="Genomic_DNA"/>
</dbReference>
<keyword evidence="1" id="KW-1133">Transmembrane helix</keyword>
<gene>
    <name evidence="2" type="ORF">RchiOBHm_Chr1g0321691</name>
</gene>
<proteinExistence type="predicted"/>
<keyword evidence="3" id="KW-1185">Reference proteome</keyword>
<keyword evidence="1" id="KW-0472">Membrane</keyword>
<feature type="transmembrane region" description="Helical" evidence="1">
    <location>
        <begin position="27"/>
        <end position="47"/>
    </location>
</feature>
<sequence length="171" mass="18710">MSDMCPHLLAGPGIKPHLVSCNHYGSIYHNFSFAFFSFCISFLRWGLTLTTGIKSQTTMVKLKGVGKTADPPRNPKAPLVSDELSHLEYEFQIHRDETSARLEELQASIQDSLATSLAQFKLAMMEELTHQLTSSLTTVVKDGLHTSQSLVVSQGSTAVPQPDGTVQFGSI</sequence>